<evidence type="ECO:0000313" key="4">
    <source>
        <dbReference type="EMBL" id="HIS32264.1"/>
    </source>
</evidence>
<feature type="coiled-coil region" evidence="1">
    <location>
        <begin position="108"/>
        <end position="149"/>
    </location>
</feature>
<reference evidence="4" key="2">
    <citation type="journal article" date="2021" name="PeerJ">
        <title>Extensive microbial diversity within the chicken gut microbiome revealed by metagenomics and culture.</title>
        <authorList>
            <person name="Gilroy R."/>
            <person name="Ravi A."/>
            <person name="Getino M."/>
            <person name="Pursley I."/>
            <person name="Horton D.L."/>
            <person name="Alikhan N.F."/>
            <person name="Baker D."/>
            <person name="Gharbi K."/>
            <person name="Hall N."/>
            <person name="Watson M."/>
            <person name="Adriaenssens E.M."/>
            <person name="Foster-Nyarko E."/>
            <person name="Jarju S."/>
            <person name="Secka A."/>
            <person name="Antonio M."/>
            <person name="Oren A."/>
            <person name="Chaudhuri R.R."/>
            <person name="La Ragione R."/>
            <person name="Hildebrand F."/>
            <person name="Pallen M.J."/>
        </authorList>
    </citation>
    <scope>NUCLEOTIDE SEQUENCE</scope>
    <source>
        <strain evidence="4">CHK190-19873</strain>
    </source>
</reference>
<proteinExistence type="predicted"/>
<feature type="transmembrane region" description="Helical" evidence="2">
    <location>
        <begin position="662"/>
        <end position="683"/>
    </location>
</feature>
<organism evidence="4 5">
    <name type="scientific">Candidatus Limivivens intestinipullorum</name>
    <dbReference type="NCBI Taxonomy" id="2840858"/>
    <lineage>
        <taxon>Bacteria</taxon>
        <taxon>Bacillati</taxon>
        <taxon>Bacillota</taxon>
        <taxon>Clostridia</taxon>
        <taxon>Lachnospirales</taxon>
        <taxon>Lachnospiraceae</taxon>
        <taxon>Lachnospiraceae incertae sedis</taxon>
        <taxon>Candidatus Limivivens</taxon>
    </lineage>
</organism>
<keyword evidence="2" id="KW-0812">Transmembrane</keyword>
<evidence type="ECO:0000259" key="3">
    <source>
        <dbReference type="Pfam" id="PF10145"/>
    </source>
</evidence>
<feature type="transmembrane region" description="Helical" evidence="2">
    <location>
        <begin position="630"/>
        <end position="650"/>
    </location>
</feature>
<feature type="transmembrane region" description="Helical" evidence="2">
    <location>
        <begin position="695"/>
        <end position="716"/>
    </location>
</feature>
<feature type="transmembrane region" description="Helical" evidence="2">
    <location>
        <begin position="553"/>
        <end position="573"/>
    </location>
</feature>
<evidence type="ECO:0000313" key="5">
    <source>
        <dbReference type="Proteomes" id="UP000823935"/>
    </source>
</evidence>
<sequence length="1437" mass="149146">MAGKTLETTIEIAGVLSPSLQKSIQAAIDRLDEMSKETLDTAGAAEKLAMEISTQEDVLKKLQQGYEDFVVAGDESSESAKQLAEHIQDVSAELDGNKDVLKAAQEAADKLTESQKDAGDAYERLESQIAGQEEQLASLRRAYANVALEQGESSDEARKLASQITQLSGDLTTSRQRLNAADQAAEQLGASLEDAGQMAADSSDGYTVMKDVLADLISNGIDKAKEGLETLMLEGDSSLSMLEARTGASSAEMEKYKDVMYDVYNSNYGESLSDVSDAMSTVIQMTDDLDEASLAQVTKNAIVLDDVFGYDVTESLRTVNSMMDQFGISADEAYNLIVQGAQNGLDQNGDLLDTLNEYSVHFSQLGMSADDMMNVLANGAENGTFSIDKLGDTVKEFGIRVIDDSDSTAKAFSDLGLDVEEMEDMFTAGGESASEAFQETLKRLGEVDNKVWKNQIGVALFGTMWEDLGAETVLAMGNAEGAIDSTVDAMGQLDSAAYDNLESSLSQLGRTVSAEILQPIAEKLTPILKDGVDFINENIGPAVDYLIERLPTLGAVIGAIGAAIAGLKIASFVKRIGKLVGLLKGKKLGGIFDSLGIGGGTSTGDGLFGGFKKLAETSTKTVLKGMANMTIILGGLGALTAAAALVAPTITSMCDSGEFARLMAAIGIVGLVGAGMASLAGKIGDIPVATATKGLANMAIVLGGLGVLTTAIALIAPTVTSLCDSGTFAKLLTTISITGAVGSALAGLSGVIGKIPISAVLTGLGDIALALGGVTAIVTAFAALNQIDGFQTFIASGGDLLSEIFRIIGEVSGSVIGGLGEGITNSLPEIGANLSDFAASIQPMFETISGVDVSGVADFAGALAALVAVIAGEKIVSIITGGIDYTQLGTDLNSMATELSGFFTTVMAFPEGGFERANALFDCLAEIKSLPKEGGVIGWFEGEVDYAKMSTGLNQLAGAAGFFTTIQSIPEDAFTKASALFECLAGIKSLPQDGGVVGWFTGEVDFSKIASGIQSLAGEGMISALTAISNIPESGFSSLTALFEALAGIKTMPKEGGIAGWFAGDSSTGLTNISSQLPEVGTNIAAFFDSLGGRTDFSPISSLFNTLSNIEINTDVAEKGFWSGVSQLGSMGTELANFANNASTFFTMINGLNLENLSGFWDALGGAGGLPESLAALNTSVGTELSGIEETVTASMENINADVLAAMTLAASVVTLMLASISTQFTTSGASIKSSVQSTTQTVQTSFQTAMANAQSVVSSGLAAISSMFANVQLQLPHIDLPHFNVAGTLSLNPPQVPEISVSWYKEGGILTEPTLFGLAGGEAGDEAVVPLEVLWNKLSTMIQEVFNSASTTGEAPGLTATAGKLLAIEDFSLGSLANDARPVVYYDFSGFSWSPQIQMDGSADENAFMAQLKAHEAEFFDWLEEFVQMREEASYA</sequence>
<feature type="transmembrane region" description="Helical" evidence="2">
    <location>
        <begin position="728"/>
        <end position="748"/>
    </location>
</feature>
<feature type="transmembrane region" description="Helical" evidence="2">
    <location>
        <begin position="760"/>
        <end position="784"/>
    </location>
</feature>
<keyword evidence="1" id="KW-0175">Coiled coil</keyword>
<accession>A0A9D1EUU9</accession>
<dbReference type="EMBL" id="DVIQ01000073">
    <property type="protein sequence ID" value="HIS32264.1"/>
    <property type="molecule type" value="Genomic_DNA"/>
</dbReference>
<protein>
    <submittedName>
        <fullName evidence="4">Phage tail tape measure protein</fullName>
    </submittedName>
</protein>
<keyword evidence="2" id="KW-1133">Transmembrane helix</keyword>
<comment type="caution">
    <text evidence="4">The sequence shown here is derived from an EMBL/GenBank/DDBJ whole genome shotgun (WGS) entry which is preliminary data.</text>
</comment>
<dbReference type="Pfam" id="PF10145">
    <property type="entry name" value="PhageMin_Tail"/>
    <property type="match status" value="1"/>
</dbReference>
<name>A0A9D1EUU9_9FIRM</name>
<gene>
    <name evidence="4" type="ORF">IAB44_12085</name>
</gene>
<reference evidence="4" key="1">
    <citation type="submission" date="2020-10" db="EMBL/GenBank/DDBJ databases">
        <authorList>
            <person name="Gilroy R."/>
        </authorList>
    </citation>
    <scope>NUCLEOTIDE SEQUENCE</scope>
    <source>
        <strain evidence="4">CHK190-19873</strain>
    </source>
</reference>
<evidence type="ECO:0000256" key="2">
    <source>
        <dbReference type="SAM" id="Phobius"/>
    </source>
</evidence>
<dbReference type="Proteomes" id="UP000823935">
    <property type="component" value="Unassembled WGS sequence"/>
</dbReference>
<evidence type="ECO:0000256" key="1">
    <source>
        <dbReference type="SAM" id="Coils"/>
    </source>
</evidence>
<keyword evidence="2" id="KW-0472">Membrane</keyword>
<feature type="domain" description="Phage tail tape measure protein" evidence="3">
    <location>
        <begin position="268"/>
        <end position="462"/>
    </location>
</feature>
<dbReference type="InterPro" id="IPR010090">
    <property type="entry name" value="Phage_tape_meas"/>
</dbReference>